<dbReference type="STRING" id="946362.F2UPI1"/>
<dbReference type="SUPFAM" id="SSF50729">
    <property type="entry name" value="PH domain-like"/>
    <property type="match status" value="2"/>
</dbReference>
<organism evidence="5">
    <name type="scientific">Salpingoeca rosetta (strain ATCC 50818 / BSB-021)</name>
    <dbReference type="NCBI Taxonomy" id="946362"/>
    <lineage>
        <taxon>Eukaryota</taxon>
        <taxon>Choanoflagellata</taxon>
        <taxon>Craspedida</taxon>
        <taxon>Salpingoecidae</taxon>
        <taxon>Salpingoeca</taxon>
    </lineage>
</organism>
<evidence type="ECO:0000313" key="5">
    <source>
        <dbReference type="Proteomes" id="UP000007799"/>
    </source>
</evidence>
<dbReference type="GO" id="GO:0043410">
    <property type="term" value="P:positive regulation of MAPK cascade"/>
    <property type="evidence" value="ECO:0007669"/>
    <property type="project" value="TreeGrafter"/>
</dbReference>
<dbReference type="GO" id="GO:0007265">
    <property type="term" value="P:Ras protein signal transduction"/>
    <property type="evidence" value="ECO:0007669"/>
    <property type="project" value="TreeGrafter"/>
</dbReference>
<accession>F2UPI1</accession>
<name>F2UPI1_SALR5</name>
<evidence type="ECO:0000256" key="1">
    <source>
        <dbReference type="SAM" id="MobiDB-lite"/>
    </source>
</evidence>
<dbReference type="PANTHER" id="PTHR21258">
    <property type="entry name" value="DOCKING PROTEIN RELATED"/>
    <property type="match status" value="1"/>
</dbReference>
<dbReference type="InterPro" id="IPR001849">
    <property type="entry name" value="PH_domain"/>
</dbReference>
<dbReference type="Pfam" id="PF00169">
    <property type="entry name" value="PH"/>
    <property type="match status" value="1"/>
</dbReference>
<dbReference type="GO" id="GO:0007169">
    <property type="term" value="P:cell surface receptor protein tyrosine kinase signaling pathway"/>
    <property type="evidence" value="ECO:0007669"/>
    <property type="project" value="TreeGrafter"/>
</dbReference>
<dbReference type="InterPro" id="IPR002404">
    <property type="entry name" value="IRS_PTB"/>
</dbReference>
<dbReference type="Proteomes" id="UP000007799">
    <property type="component" value="Unassembled WGS sequence"/>
</dbReference>
<sequence length="320" mass="36313">MTDHLQTAHAEHHDAPIGSAGGFAVMRYGYMIKSPPLKRINQPTLCRWRRRYFILRKNKRLEYWSDSSQRELKGCVDLREVWQIEEDVDYRGQPTFCLSTHDRKYFFIAGDASDKRAWLTTIREVIGKSTSKSSSTPASIKDTSGTSRSFNTSSHRGHTNGRLSAEGDKPPPPRRFLGSNDFGGSVDYDSEEDEQTEDTFQMVLNPLREAVEQTDNEESNEFKATYNGDPIILRIVYPNLEMCSPETKRMIQYWPITALRGYSQDDTTFQIEAGRRCPGGEGFFKFALTDGGNVSASLASAEANHSIRRESMYGTVGRKF</sequence>
<dbReference type="SMART" id="SM00233">
    <property type="entry name" value="PH"/>
    <property type="match status" value="1"/>
</dbReference>
<dbReference type="PROSITE" id="PS51064">
    <property type="entry name" value="IRS_PTB"/>
    <property type="match status" value="1"/>
</dbReference>
<dbReference type="GeneID" id="16069559"/>
<reference evidence="4" key="1">
    <citation type="submission" date="2009-08" db="EMBL/GenBank/DDBJ databases">
        <title>Annotation of Salpingoeca rosetta.</title>
        <authorList>
            <consortium name="The Broad Institute Genome Sequencing Platform"/>
            <person name="Russ C."/>
            <person name="Cuomo C."/>
            <person name="Burger G."/>
            <person name="Gray M.W."/>
            <person name="Holland P.W.H."/>
            <person name="King N."/>
            <person name="Lang F.B.F."/>
            <person name="Roger A.J."/>
            <person name="Ruiz-Trillo I."/>
            <person name="Young S.K."/>
            <person name="Zeng Q."/>
            <person name="Gargeya S."/>
            <person name="Alvarado L."/>
            <person name="Berlin A."/>
            <person name="Chapman S.B."/>
            <person name="Chen Z."/>
            <person name="Freedman E."/>
            <person name="Gellesch M."/>
            <person name="Goldberg J."/>
            <person name="Griggs A."/>
            <person name="Gujja S."/>
            <person name="Heilman E."/>
            <person name="Heiman D."/>
            <person name="Howarth C."/>
            <person name="Mehta T."/>
            <person name="Neiman D."/>
            <person name="Pearson M."/>
            <person name="Roberts A."/>
            <person name="Saif S."/>
            <person name="Shea T."/>
            <person name="Shenoy N."/>
            <person name="Sisk P."/>
            <person name="Stolte C."/>
            <person name="Sykes S."/>
            <person name="White J."/>
            <person name="Yandava C."/>
            <person name="Haas B."/>
            <person name="Nusbaum C."/>
            <person name="Birren B."/>
        </authorList>
    </citation>
    <scope>NUCLEOTIDE SEQUENCE [LARGE SCALE GENOMIC DNA]</scope>
    <source>
        <strain evidence="4">ATCC 50818</strain>
    </source>
</reference>
<evidence type="ECO:0000259" key="2">
    <source>
        <dbReference type="PROSITE" id="PS50003"/>
    </source>
</evidence>
<dbReference type="KEGG" id="sre:PTSG_10106"/>
<evidence type="ECO:0000313" key="4">
    <source>
        <dbReference type="EMBL" id="EGD79536.1"/>
    </source>
</evidence>
<feature type="compositionally biased region" description="Acidic residues" evidence="1">
    <location>
        <begin position="188"/>
        <end position="197"/>
    </location>
</feature>
<feature type="compositionally biased region" description="Polar residues" evidence="1">
    <location>
        <begin position="137"/>
        <end position="154"/>
    </location>
</feature>
<evidence type="ECO:0000259" key="3">
    <source>
        <dbReference type="PROSITE" id="PS51064"/>
    </source>
</evidence>
<dbReference type="PANTHER" id="PTHR21258:SF62">
    <property type="entry name" value="INSULIN RECEPTOR SUBSTRATE 1"/>
    <property type="match status" value="1"/>
</dbReference>
<dbReference type="AlphaFoldDB" id="F2UPI1"/>
<dbReference type="EMBL" id="GL832986">
    <property type="protein sequence ID" value="EGD79536.1"/>
    <property type="molecule type" value="Genomic_DNA"/>
</dbReference>
<protein>
    <recommendedName>
        <fullName evidence="6">PH domain-containing protein</fullName>
    </recommendedName>
</protein>
<feature type="domain" description="IRS-type PTB" evidence="3">
    <location>
        <begin position="207"/>
        <end position="312"/>
    </location>
</feature>
<dbReference type="Gene3D" id="2.30.29.30">
    <property type="entry name" value="Pleckstrin-homology domain (PH domain)/Phosphotyrosine-binding domain (PTB)"/>
    <property type="match status" value="2"/>
</dbReference>
<dbReference type="InterPro" id="IPR050996">
    <property type="entry name" value="Docking_Protein_DOK"/>
</dbReference>
<dbReference type="SMART" id="SM01244">
    <property type="entry name" value="IRS"/>
    <property type="match status" value="1"/>
</dbReference>
<feature type="region of interest" description="Disordered" evidence="1">
    <location>
        <begin position="129"/>
        <end position="197"/>
    </location>
</feature>
<dbReference type="OrthoDB" id="67516at2759"/>
<keyword evidence="5" id="KW-1185">Reference proteome</keyword>
<gene>
    <name evidence="4" type="ORF">PTSG_10106</name>
</gene>
<evidence type="ECO:0008006" key="6">
    <source>
        <dbReference type="Google" id="ProtNLM"/>
    </source>
</evidence>
<dbReference type="RefSeq" id="XP_004989017.1">
    <property type="nucleotide sequence ID" value="XM_004988960.1"/>
</dbReference>
<feature type="domain" description="PH" evidence="2">
    <location>
        <begin position="24"/>
        <end position="127"/>
    </location>
</feature>
<dbReference type="GO" id="GO:0005737">
    <property type="term" value="C:cytoplasm"/>
    <property type="evidence" value="ECO:0007669"/>
    <property type="project" value="TreeGrafter"/>
</dbReference>
<proteinExistence type="predicted"/>
<dbReference type="InParanoid" id="F2UPI1"/>
<dbReference type="Pfam" id="PF02174">
    <property type="entry name" value="IRS"/>
    <property type="match status" value="1"/>
</dbReference>
<dbReference type="InterPro" id="IPR011993">
    <property type="entry name" value="PH-like_dom_sf"/>
</dbReference>
<dbReference type="PROSITE" id="PS50003">
    <property type="entry name" value="PH_DOMAIN"/>
    <property type="match status" value="1"/>
</dbReference>